<comment type="similarity">
    <text evidence="1 6 7">Belongs to the acetokinase family.</text>
</comment>
<feature type="site" description="Transition state stabilizer" evidence="6">
    <location>
        <position position="241"/>
    </location>
</feature>
<dbReference type="HAMAP" id="MF_00020">
    <property type="entry name" value="Acetate_kinase"/>
    <property type="match status" value="1"/>
</dbReference>
<dbReference type="InterPro" id="IPR000890">
    <property type="entry name" value="Aliphatic_acid_kin_short-chain"/>
</dbReference>
<dbReference type="InterPro" id="IPR023865">
    <property type="entry name" value="Aliphatic_acid_kinase_CS"/>
</dbReference>
<feature type="active site" description="Proton donor/acceptor" evidence="6">
    <location>
        <position position="148"/>
    </location>
</feature>
<evidence type="ECO:0000256" key="2">
    <source>
        <dbReference type="ARBA" id="ARBA00022679"/>
    </source>
</evidence>
<keyword evidence="6" id="KW-0460">Magnesium</keyword>
<feature type="binding site" evidence="6">
    <location>
        <begin position="208"/>
        <end position="212"/>
    </location>
    <ligand>
        <name>ATP</name>
        <dbReference type="ChEBI" id="CHEBI:30616"/>
    </ligand>
</feature>
<evidence type="ECO:0000256" key="5">
    <source>
        <dbReference type="ARBA" id="ARBA00022840"/>
    </source>
</evidence>
<proteinExistence type="inferred from homology"/>
<dbReference type="EMBL" id="JBHLVF010000041">
    <property type="protein sequence ID" value="MFC0395117.1"/>
    <property type="molecule type" value="Genomic_DNA"/>
</dbReference>
<evidence type="ECO:0000313" key="9">
    <source>
        <dbReference type="Proteomes" id="UP001589818"/>
    </source>
</evidence>
<dbReference type="EC" id="2.7.2.1" evidence="6"/>
<comment type="subcellular location">
    <subcellularLocation>
        <location evidence="6">Cytoplasm</location>
    </subcellularLocation>
</comment>
<dbReference type="Gene3D" id="3.30.420.40">
    <property type="match status" value="2"/>
</dbReference>
<comment type="function">
    <text evidence="6">Catalyzes the formation of acetyl phosphate from acetate and ATP. Can also catalyze the reverse reaction.</text>
</comment>
<dbReference type="InterPro" id="IPR004372">
    <property type="entry name" value="Ac/propionate_kinase"/>
</dbReference>
<name>A0ABV6JHC3_9BACL</name>
<keyword evidence="9" id="KW-1185">Reference proteome</keyword>
<sequence>MIILVMNAGSSSLKYQLYDMHDESVIAKGRVERIGLDSSIITHEPAGKPEVRHVSEILDHITGVKRVIELLTHPEYGVLKSMDEIKAVGHRVVHGGESFKHSTLVDANVKLEIRKLFDLAPLHNPPAMMGINAVETNMPDVPQTVVFDTAFHQTMPQETFLYPIPMVLYKRHKIRRYGFHGTSHDYVSRQAAEKLGKPLESLKMITCHIGNGASCTAILHGKSYDTSMGLTPLEGLMMGTRSGDLDPAIVPFTMNKEDLTLNEVNSMLNKHSGLQAISGLSSDMREITESMEEGNKQAKLAFDMYMHRVKKYIGAYAAAMNGVDALVFTAGVGENSVITRQTVCEGITFLGIELDRARNEERSKDARLISTDESRVAVLVVPTNEELLIARDTYHILMQQAEDRNIVEVEA</sequence>
<evidence type="ECO:0000313" key="8">
    <source>
        <dbReference type="EMBL" id="MFC0395117.1"/>
    </source>
</evidence>
<comment type="pathway">
    <text evidence="6">Metabolic intermediate biosynthesis; acetyl-CoA biosynthesis; acetyl-CoA from acetate: step 1/2.</text>
</comment>
<dbReference type="NCBIfam" id="TIGR00016">
    <property type="entry name" value="ackA"/>
    <property type="match status" value="1"/>
</dbReference>
<feature type="binding site" evidence="6">
    <location>
        <begin position="331"/>
        <end position="335"/>
    </location>
    <ligand>
        <name>ATP</name>
        <dbReference type="ChEBI" id="CHEBI:30616"/>
    </ligand>
</feature>
<gene>
    <name evidence="6" type="primary">ackA</name>
    <name evidence="8" type="ORF">ACFFJ8_27595</name>
</gene>
<dbReference type="InterPro" id="IPR043129">
    <property type="entry name" value="ATPase_NBD"/>
</dbReference>
<dbReference type="RefSeq" id="WP_204816250.1">
    <property type="nucleotide sequence ID" value="NZ_JANHOF010000001.1"/>
</dbReference>
<dbReference type="SUPFAM" id="SSF53067">
    <property type="entry name" value="Actin-like ATPase domain"/>
    <property type="match status" value="2"/>
</dbReference>
<comment type="catalytic activity">
    <reaction evidence="6">
        <text>acetate + ATP = acetyl phosphate + ADP</text>
        <dbReference type="Rhea" id="RHEA:11352"/>
        <dbReference type="ChEBI" id="CHEBI:22191"/>
        <dbReference type="ChEBI" id="CHEBI:30089"/>
        <dbReference type="ChEBI" id="CHEBI:30616"/>
        <dbReference type="ChEBI" id="CHEBI:456216"/>
        <dbReference type="EC" id="2.7.2.1"/>
    </reaction>
</comment>
<dbReference type="PIRSF" id="PIRSF000722">
    <property type="entry name" value="Acetate_prop_kin"/>
    <property type="match status" value="1"/>
</dbReference>
<feature type="binding site" evidence="6">
    <location>
        <position position="7"/>
    </location>
    <ligand>
        <name>Mg(2+)</name>
        <dbReference type="ChEBI" id="CHEBI:18420"/>
    </ligand>
</feature>
<evidence type="ECO:0000256" key="6">
    <source>
        <dbReference type="HAMAP-Rule" id="MF_00020"/>
    </source>
</evidence>
<dbReference type="PANTHER" id="PTHR21060">
    <property type="entry name" value="ACETATE KINASE"/>
    <property type="match status" value="1"/>
</dbReference>
<keyword evidence="6" id="KW-0963">Cytoplasm</keyword>
<comment type="cofactor">
    <cofactor evidence="6">
        <name>Mg(2+)</name>
        <dbReference type="ChEBI" id="CHEBI:18420"/>
    </cofactor>
    <cofactor evidence="6">
        <name>Mn(2+)</name>
        <dbReference type="ChEBI" id="CHEBI:29035"/>
    </cofactor>
    <text evidence="6">Mg(2+). Can also accept Mn(2+).</text>
</comment>
<keyword evidence="2 6" id="KW-0808">Transferase</keyword>
<comment type="subunit">
    <text evidence="6">Homodimer.</text>
</comment>
<evidence type="ECO:0000256" key="7">
    <source>
        <dbReference type="RuleBase" id="RU003835"/>
    </source>
</evidence>
<feature type="binding site" evidence="6">
    <location>
        <position position="91"/>
    </location>
    <ligand>
        <name>substrate</name>
    </ligand>
</feature>
<dbReference type="PROSITE" id="PS01075">
    <property type="entry name" value="ACETATE_KINASE_1"/>
    <property type="match status" value="1"/>
</dbReference>
<feature type="site" description="Transition state stabilizer" evidence="6">
    <location>
        <position position="180"/>
    </location>
</feature>
<dbReference type="GO" id="GO:0008776">
    <property type="term" value="F:acetate kinase activity"/>
    <property type="evidence" value="ECO:0007669"/>
    <property type="project" value="UniProtKB-EC"/>
</dbReference>
<keyword evidence="4 6" id="KW-0418">Kinase</keyword>
<dbReference type="CDD" id="cd24010">
    <property type="entry name" value="ASKHA_NBD_AcK_PK"/>
    <property type="match status" value="1"/>
</dbReference>
<evidence type="ECO:0000256" key="4">
    <source>
        <dbReference type="ARBA" id="ARBA00022777"/>
    </source>
</evidence>
<keyword evidence="6" id="KW-0479">Metal-binding</keyword>
<keyword evidence="3 6" id="KW-0547">Nucleotide-binding</keyword>
<dbReference type="PRINTS" id="PR00471">
    <property type="entry name" value="ACETATEKNASE"/>
</dbReference>
<feature type="binding site" evidence="6">
    <location>
        <position position="14"/>
    </location>
    <ligand>
        <name>ATP</name>
        <dbReference type="ChEBI" id="CHEBI:30616"/>
    </ligand>
</feature>
<feature type="binding site" evidence="6">
    <location>
        <begin position="283"/>
        <end position="285"/>
    </location>
    <ligand>
        <name>ATP</name>
        <dbReference type="ChEBI" id="CHEBI:30616"/>
    </ligand>
</feature>
<organism evidence="8 9">
    <name type="scientific">Paenibacillus mendelii</name>
    <dbReference type="NCBI Taxonomy" id="206163"/>
    <lineage>
        <taxon>Bacteria</taxon>
        <taxon>Bacillati</taxon>
        <taxon>Bacillota</taxon>
        <taxon>Bacilli</taxon>
        <taxon>Bacillales</taxon>
        <taxon>Paenibacillaceae</taxon>
        <taxon>Paenibacillus</taxon>
    </lineage>
</organism>
<dbReference type="PANTHER" id="PTHR21060:SF15">
    <property type="entry name" value="ACETATE KINASE-RELATED"/>
    <property type="match status" value="1"/>
</dbReference>
<keyword evidence="5 6" id="KW-0067">ATP-binding</keyword>
<dbReference type="Proteomes" id="UP001589818">
    <property type="component" value="Unassembled WGS sequence"/>
</dbReference>
<evidence type="ECO:0000256" key="3">
    <source>
        <dbReference type="ARBA" id="ARBA00022741"/>
    </source>
</evidence>
<comment type="caution">
    <text evidence="8">The sequence shown here is derived from an EMBL/GenBank/DDBJ whole genome shotgun (WGS) entry which is preliminary data.</text>
</comment>
<accession>A0ABV6JHC3</accession>
<protein>
    <recommendedName>
        <fullName evidence="6">Acetate kinase</fullName>
        <ecNumber evidence="6">2.7.2.1</ecNumber>
    </recommendedName>
    <alternativeName>
        <fullName evidence="6">Acetokinase</fullName>
    </alternativeName>
</protein>
<reference evidence="8 9" key="1">
    <citation type="submission" date="2024-09" db="EMBL/GenBank/DDBJ databases">
        <authorList>
            <person name="Sun Q."/>
            <person name="Mori K."/>
        </authorList>
    </citation>
    <scope>NUCLEOTIDE SEQUENCE [LARGE SCALE GENOMIC DNA]</scope>
    <source>
        <strain evidence="8 9">CCM 4839</strain>
    </source>
</reference>
<dbReference type="Pfam" id="PF00871">
    <property type="entry name" value="Acetate_kinase"/>
    <property type="match status" value="1"/>
</dbReference>
<evidence type="ECO:0000256" key="1">
    <source>
        <dbReference type="ARBA" id="ARBA00008748"/>
    </source>
</evidence>
<feature type="binding site" evidence="6">
    <location>
        <position position="385"/>
    </location>
    <ligand>
        <name>Mg(2+)</name>
        <dbReference type="ChEBI" id="CHEBI:18420"/>
    </ligand>
</feature>